<sequence>MASEPHEEKLEGSGAQQQPRSEDIAAALDEARQNARLLRVSSSLFLKEAKELIETNKASVMVWASDCLDGARDDEKARLEGLKQSTNSCGVPFVTVESRKLLAELVGLGKIGGRLRRQAVCLLAVVLDPVEEEAPALNKLLEQVPQGVLQRKKSASVPRPTTPTATKPVPGKLTYRHHYTPDAPRFGAALSQKDNLPVLRRTGSHSSRRSSDTGQGSSRPESAQQEAAPTSASGGSSLDASNAAPHRSTSGIASSPVASSELIIPVPKAEEQKGPSKSPAAQPTARAAKDIAAAVSSSSQDGASPEAGGKLEATSGPKPEAEPAKGALTVPEEGCSPSEPIKAGLGEAKGAASSENTNGHPTPEPNTLPASNGKAKHSPAQEPSTLPGAGSAPKTAQTHTAMPKAESAKEPASAAEESPFQVEPTAVGGQAAAGTTGAMPATPAATPGEGSAPKTAQTHTPMPKAMSAKEPASAAGQRPSHDGSTAVDGEAAAGAMGAMPASANGTAEPTKESSATKDAANGAPLSESSTAAARVTTKAPHEKTPPTKTPPEETPAAQDVKEAKGLPGGDATGNGPVTAASTPPAEQESKSNAMTPFKSDSTARPAGNTEPVEDRYTPGAGMPEGQRRASSEAAQPETAAQAGQAFARPEEVSAFRMTRRKRSSSVKAPSEAPSDKGPVAVAKAAEPAAPASSPTDLSDEDVSSKSGAGEQVNGKAVGTGDLTTGAEHPTSRHVVSPLEASASDAAKAVWTGTPVESGKENQS</sequence>
<dbReference type="Gene3D" id="3.30.1330.30">
    <property type="match status" value="1"/>
</dbReference>
<feature type="compositionally biased region" description="Low complexity" evidence="1">
    <location>
        <begin position="486"/>
        <end position="505"/>
    </location>
</feature>
<gene>
    <name evidence="2" type="ORF">CVIRNUC_002482</name>
</gene>
<feature type="region of interest" description="Disordered" evidence="1">
    <location>
        <begin position="148"/>
        <end position="763"/>
    </location>
</feature>
<feature type="compositionally biased region" description="Polar residues" evidence="1">
    <location>
        <begin position="212"/>
        <end position="240"/>
    </location>
</feature>
<organism evidence="2 3">
    <name type="scientific">Coccomyxa viridis</name>
    <dbReference type="NCBI Taxonomy" id="1274662"/>
    <lineage>
        <taxon>Eukaryota</taxon>
        <taxon>Viridiplantae</taxon>
        <taxon>Chlorophyta</taxon>
        <taxon>core chlorophytes</taxon>
        <taxon>Trebouxiophyceae</taxon>
        <taxon>Trebouxiophyceae incertae sedis</taxon>
        <taxon>Coccomyxaceae</taxon>
        <taxon>Coccomyxa</taxon>
    </lineage>
</organism>
<evidence type="ECO:0000256" key="1">
    <source>
        <dbReference type="SAM" id="MobiDB-lite"/>
    </source>
</evidence>
<feature type="compositionally biased region" description="Polar residues" evidence="1">
    <location>
        <begin position="590"/>
        <end position="602"/>
    </location>
</feature>
<feature type="region of interest" description="Disordered" evidence="1">
    <location>
        <begin position="1"/>
        <end position="25"/>
    </location>
</feature>
<evidence type="ECO:0000313" key="3">
    <source>
        <dbReference type="Proteomes" id="UP001314263"/>
    </source>
</evidence>
<accession>A0AAV1HYX9</accession>
<protein>
    <submittedName>
        <fullName evidence="2">Uncharacterized protein</fullName>
    </submittedName>
</protein>
<evidence type="ECO:0000313" key="2">
    <source>
        <dbReference type="EMBL" id="CAK0756754.1"/>
    </source>
</evidence>
<proteinExistence type="predicted"/>
<dbReference type="AlphaFoldDB" id="A0AAV1HYX9"/>
<feature type="compositionally biased region" description="Polar residues" evidence="1">
    <location>
        <begin position="247"/>
        <end position="258"/>
    </location>
</feature>
<feature type="compositionally biased region" description="Low complexity" evidence="1">
    <location>
        <begin position="678"/>
        <end position="694"/>
    </location>
</feature>
<reference evidence="2 3" key="1">
    <citation type="submission" date="2023-10" db="EMBL/GenBank/DDBJ databases">
        <authorList>
            <person name="Maclean D."/>
            <person name="Macfadyen A."/>
        </authorList>
    </citation>
    <scope>NUCLEOTIDE SEQUENCE [LARGE SCALE GENOMIC DNA]</scope>
</reference>
<dbReference type="Proteomes" id="UP001314263">
    <property type="component" value="Unassembled WGS sequence"/>
</dbReference>
<name>A0AAV1HYX9_9CHLO</name>
<dbReference type="EMBL" id="CAUYUE010000003">
    <property type="protein sequence ID" value="CAK0756754.1"/>
    <property type="molecule type" value="Genomic_DNA"/>
</dbReference>
<comment type="caution">
    <text evidence="2">The sequence shown here is derived from an EMBL/GenBank/DDBJ whole genome shotgun (WGS) entry which is preliminary data.</text>
</comment>
<dbReference type="InterPro" id="IPR029064">
    <property type="entry name" value="Ribosomal_eL30-like_sf"/>
</dbReference>
<feature type="compositionally biased region" description="Basic and acidic residues" evidence="1">
    <location>
        <begin position="1"/>
        <end position="11"/>
    </location>
</feature>
<feature type="compositionally biased region" description="Low complexity" evidence="1">
    <location>
        <begin position="410"/>
        <end position="453"/>
    </location>
</feature>
<keyword evidence="3" id="KW-1185">Reference proteome</keyword>